<accession>A0A2A6BEK2</accession>
<dbReference type="EnsemblMetazoa" id="PPA26251.1">
    <property type="protein sequence ID" value="PPA26251.1"/>
    <property type="gene ID" value="WBGene00115805"/>
</dbReference>
<reference evidence="2" key="2">
    <citation type="submission" date="2022-06" db="UniProtKB">
        <authorList>
            <consortium name="EnsemblMetazoa"/>
        </authorList>
    </citation>
    <scope>IDENTIFICATION</scope>
    <source>
        <strain evidence="2">PS312</strain>
    </source>
</reference>
<keyword evidence="3" id="KW-1185">Reference proteome</keyword>
<sequence>MNNVIRVVYANRKAKSDVTPLVPNGKKQVFTIKFFNKDKYPVDVQLPVPKGYKKMVEIIRDDQDFCIQPAKTTGPGENTVVISINTRLITKAHLKIELPFVIAPRERNRGPLSLPRQQVHAVERNMPIRVIYFKKIAKTEVTALVPNGETQMFPVKFLNKDKCPIDVQIKLPKSMKKFVTISDAHLDFCVQGAKDVPGEKSIMIAIDTRLITKGATKLEIPYIIAPYSAHGAISFLLPPPPKRDHSPPTQASTTASARGGKK</sequence>
<feature type="region of interest" description="Disordered" evidence="1">
    <location>
        <begin position="236"/>
        <end position="262"/>
    </location>
</feature>
<gene>
    <name evidence="2" type="primary">WBGene00115805</name>
</gene>
<dbReference type="AlphaFoldDB" id="A0A2A6BEK2"/>
<dbReference type="Proteomes" id="UP000005239">
    <property type="component" value="Unassembled WGS sequence"/>
</dbReference>
<feature type="compositionally biased region" description="Polar residues" evidence="1">
    <location>
        <begin position="247"/>
        <end position="256"/>
    </location>
</feature>
<evidence type="ECO:0000256" key="1">
    <source>
        <dbReference type="SAM" id="MobiDB-lite"/>
    </source>
</evidence>
<evidence type="ECO:0000313" key="2">
    <source>
        <dbReference type="EnsemblMetazoa" id="PPA26251.1"/>
    </source>
</evidence>
<protein>
    <submittedName>
        <fullName evidence="2">Uncharacterized protein</fullName>
    </submittedName>
</protein>
<evidence type="ECO:0000313" key="3">
    <source>
        <dbReference type="Proteomes" id="UP000005239"/>
    </source>
</evidence>
<name>A0A2A6BEK2_PRIPA</name>
<reference evidence="3" key="1">
    <citation type="journal article" date="2008" name="Nat. Genet.">
        <title>The Pristionchus pacificus genome provides a unique perspective on nematode lifestyle and parasitism.</title>
        <authorList>
            <person name="Dieterich C."/>
            <person name="Clifton S.W."/>
            <person name="Schuster L.N."/>
            <person name="Chinwalla A."/>
            <person name="Delehaunty K."/>
            <person name="Dinkelacker I."/>
            <person name="Fulton L."/>
            <person name="Fulton R."/>
            <person name="Godfrey J."/>
            <person name="Minx P."/>
            <person name="Mitreva M."/>
            <person name="Roeseler W."/>
            <person name="Tian H."/>
            <person name="Witte H."/>
            <person name="Yang S.P."/>
            <person name="Wilson R.K."/>
            <person name="Sommer R.J."/>
        </authorList>
    </citation>
    <scope>NUCLEOTIDE SEQUENCE [LARGE SCALE GENOMIC DNA]</scope>
    <source>
        <strain evidence="3">PS312</strain>
    </source>
</reference>
<organism evidence="2 3">
    <name type="scientific">Pristionchus pacificus</name>
    <name type="common">Parasitic nematode worm</name>
    <dbReference type="NCBI Taxonomy" id="54126"/>
    <lineage>
        <taxon>Eukaryota</taxon>
        <taxon>Metazoa</taxon>
        <taxon>Ecdysozoa</taxon>
        <taxon>Nematoda</taxon>
        <taxon>Chromadorea</taxon>
        <taxon>Rhabditida</taxon>
        <taxon>Rhabditina</taxon>
        <taxon>Diplogasteromorpha</taxon>
        <taxon>Diplogasteroidea</taxon>
        <taxon>Neodiplogasteridae</taxon>
        <taxon>Pristionchus</taxon>
    </lineage>
</organism>
<accession>A0A8R1YKI3</accession>
<proteinExistence type="predicted"/>